<name>A0A6C0KM94_9ZZZZ</name>
<organism evidence="1">
    <name type="scientific">viral metagenome</name>
    <dbReference type="NCBI Taxonomy" id="1070528"/>
    <lineage>
        <taxon>unclassified sequences</taxon>
        <taxon>metagenomes</taxon>
        <taxon>organismal metagenomes</taxon>
    </lineage>
</organism>
<reference evidence="1" key="1">
    <citation type="journal article" date="2020" name="Nature">
        <title>Giant virus diversity and host interactions through global metagenomics.</title>
        <authorList>
            <person name="Schulz F."/>
            <person name="Roux S."/>
            <person name="Paez-Espino D."/>
            <person name="Jungbluth S."/>
            <person name="Walsh D.A."/>
            <person name="Denef V.J."/>
            <person name="McMahon K.D."/>
            <person name="Konstantinidis K.T."/>
            <person name="Eloe-Fadrosh E.A."/>
            <person name="Kyrpides N.C."/>
            <person name="Woyke T."/>
        </authorList>
    </citation>
    <scope>NUCLEOTIDE SEQUENCE</scope>
    <source>
        <strain evidence="1">GVMAG-S-3300012919-55</strain>
    </source>
</reference>
<dbReference type="AlphaFoldDB" id="A0A6C0KM94"/>
<dbReference type="EMBL" id="MN740919">
    <property type="protein sequence ID" value="QHU17877.1"/>
    <property type="molecule type" value="Genomic_DNA"/>
</dbReference>
<sequence length="142" mass="17032">MTQQEVYNYLLLVLKEKQLAYTILFMAQPMISYDIKNDLSTFTFTWNKIQKILMNLLNISTNMDMFHSIYDSIPSIHVVNYFTSTIQLIRIESKLKMNHNEMYDSSSIRQFINYLKKYVLYFNQVQRLKLMNKLGILHINNI</sequence>
<protein>
    <submittedName>
        <fullName evidence="1">Uncharacterized protein</fullName>
    </submittedName>
</protein>
<accession>A0A6C0KM94</accession>
<proteinExistence type="predicted"/>
<evidence type="ECO:0000313" key="1">
    <source>
        <dbReference type="EMBL" id="QHU17877.1"/>
    </source>
</evidence>